<dbReference type="PANTHER" id="PTHR42806:SF1">
    <property type="entry name" value="GLYCINE DEHYDROGENASE (DECARBOXYLATING)"/>
    <property type="match status" value="1"/>
</dbReference>
<proteinExistence type="inferred from homology"/>
<evidence type="ECO:0000259" key="5">
    <source>
        <dbReference type="Pfam" id="PF02347"/>
    </source>
</evidence>
<comment type="function">
    <text evidence="1 4">The glycine cleavage system catalyzes the degradation of glycine. The P protein binds the alpha-amino group of glycine through its pyridoxal phosphate cofactor; CO(2) is released and the remaining methylamine moiety is then transferred to the lipoamide cofactor of the H protein.</text>
</comment>
<dbReference type="InterPro" id="IPR015422">
    <property type="entry name" value="PyrdxlP-dep_Trfase_small"/>
</dbReference>
<dbReference type="SUPFAM" id="SSF53383">
    <property type="entry name" value="PLP-dependent transferases"/>
    <property type="match status" value="1"/>
</dbReference>
<dbReference type="Proteomes" id="UP000253934">
    <property type="component" value="Unassembled WGS sequence"/>
</dbReference>
<dbReference type="Gene3D" id="3.40.640.10">
    <property type="entry name" value="Type I PLP-dependent aspartate aminotransferase-like (Major domain)"/>
    <property type="match status" value="1"/>
</dbReference>
<dbReference type="PANTHER" id="PTHR42806">
    <property type="entry name" value="GLYCINE CLEAVAGE SYSTEM P-PROTEIN"/>
    <property type="match status" value="1"/>
</dbReference>
<evidence type="ECO:0000256" key="3">
    <source>
        <dbReference type="ARBA" id="ARBA00049026"/>
    </source>
</evidence>
<comment type="caution">
    <text evidence="6">The sequence shown here is derived from an EMBL/GenBank/DDBJ whole genome shotgun (WGS) entry which is preliminary data.</text>
</comment>
<evidence type="ECO:0000313" key="7">
    <source>
        <dbReference type="Proteomes" id="UP000253934"/>
    </source>
</evidence>
<protein>
    <recommendedName>
        <fullName evidence="4">Probable glycine dehydrogenase (decarboxylating) subunit 1</fullName>
        <ecNumber evidence="4">1.4.4.2</ecNumber>
    </recommendedName>
    <alternativeName>
        <fullName evidence="4">Glycine cleavage system P-protein subunit 1</fullName>
    </alternativeName>
    <alternativeName>
        <fullName evidence="4">Glycine decarboxylase subunit 1</fullName>
    </alternativeName>
    <alternativeName>
        <fullName evidence="4">Glycine dehydrogenase (aminomethyl-transferring) subunit 1</fullName>
    </alternativeName>
</protein>
<keyword evidence="7" id="KW-1185">Reference proteome</keyword>
<comment type="subunit">
    <text evidence="4">The glycine cleavage system is composed of four proteins: P, T, L and H. In this organism, the P 'protein' is a heterodimer of two subunits.</text>
</comment>
<dbReference type="EMBL" id="QOVW01000006">
    <property type="protein sequence ID" value="RDB37156.1"/>
    <property type="molecule type" value="Genomic_DNA"/>
</dbReference>
<dbReference type="GO" id="GO:0009116">
    <property type="term" value="P:nucleoside metabolic process"/>
    <property type="evidence" value="ECO:0007669"/>
    <property type="project" value="InterPro"/>
</dbReference>
<evidence type="ECO:0000313" key="6">
    <source>
        <dbReference type="EMBL" id="RDB37156.1"/>
    </source>
</evidence>
<reference evidence="6" key="1">
    <citation type="submission" date="2018-04" db="EMBL/GenBank/DDBJ databases">
        <title>Draft genome sequence of the Candidatus Spirobacillus cienkowskii, a pathogen of freshwater Daphnia species, reconstructed from hemolymph metagenomic reads.</title>
        <authorList>
            <person name="Bresciani L."/>
            <person name="Lemos L.N."/>
            <person name="Wale N."/>
            <person name="Lin J.Y."/>
            <person name="Fernandes G.R."/>
            <person name="Duffy M.A."/>
            <person name="Rodrigues J.M."/>
        </authorList>
    </citation>
    <scope>NUCLEOTIDE SEQUENCE [LARGE SCALE GENOMIC DNA]</scope>
    <source>
        <strain evidence="6">Binning01</strain>
    </source>
</reference>
<dbReference type="InterPro" id="IPR049315">
    <property type="entry name" value="GDC-P_N"/>
</dbReference>
<feature type="domain" description="Glycine cleavage system P-protein N-terminal" evidence="5">
    <location>
        <begin position="4"/>
        <end position="449"/>
    </location>
</feature>
<evidence type="ECO:0000256" key="1">
    <source>
        <dbReference type="ARBA" id="ARBA00003788"/>
    </source>
</evidence>
<comment type="similarity">
    <text evidence="4">Belongs to the GcvP family. N-terminal subunit subfamily.</text>
</comment>
<dbReference type="Pfam" id="PF02347">
    <property type="entry name" value="GDC-P"/>
    <property type="match status" value="1"/>
</dbReference>
<dbReference type="EC" id="1.4.4.2" evidence="4"/>
<evidence type="ECO:0000256" key="4">
    <source>
        <dbReference type="HAMAP-Rule" id="MF_00712"/>
    </source>
</evidence>
<dbReference type="GO" id="GO:0019464">
    <property type="term" value="P:glycine decarboxylation via glycine cleavage system"/>
    <property type="evidence" value="ECO:0007669"/>
    <property type="project" value="UniProtKB-UniRule"/>
</dbReference>
<dbReference type="HAMAP" id="MF_00712">
    <property type="entry name" value="GcvPA"/>
    <property type="match status" value="1"/>
</dbReference>
<dbReference type="Gene3D" id="3.90.1150.10">
    <property type="entry name" value="Aspartate Aminotransferase, domain 1"/>
    <property type="match status" value="1"/>
</dbReference>
<dbReference type="InterPro" id="IPR023010">
    <property type="entry name" value="GcvPA"/>
</dbReference>
<dbReference type="InterPro" id="IPR015424">
    <property type="entry name" value="PyrdxlP-dep_Trfase"/>
</dbReference>
<dbReference type="InterPro" id="IPR015421">
    <property type="entry name" value="PyrdxlP-dep_Trfase_major"/>
</dbReference>
<dbReference type="AlphaFoldDB" id="A0A369L119"/>
<sequence>MLEHRFLPTTEQDRKEMLAACGIKNIEDLLNGIPKNLRFKNQLSITEGLSEMEIKRKLNLLFKNSRNKKNALSFIGAGVYDHFCPSVVNQLTLRGEFLTSYTPYQPEFSQGTLQSLFEFQSMIAEIFDMDVSNASHYDGATSMAEAVLMGLRIKKNRKRILISKGVHPEYVEVLKTYLTNLGVEVSLIPVDENGVTSNDSLRNMLDENVALAIVQSPNFFGCIENMKLLSNMVHSKEALFVSNITEPLSLSLFTAPGEYQADIAIGEGQSFGLPQSFGGPYLGLFTSRIDYVRQMPGRLCGETIDAQGKRSFTLTLSTREQHIRREKATSNICTNQNLCALWASIWLALVGKSGFVELGEQNLAKSEYAKTELLKTGKVKLRYPNSLSFNEFIIDLNLSSKEFISKCIELNFVPGVSLERFYPEDKNGLLVAVTEKKTRDEIDKLVDIFKKFG</sequence>
<dbReference type="CDD" id="cd00613">
    <property type="entry name" value="GDC-P"/>
    <property type="match status" value="1"/>
</dbReference>
<name>A0A369L119_9BACT</name>
<dbReference type="InterPro" id="IPR020581">
    <property type="entry name" value="GDC_P"/>
</dbReference>
<dbReference type="PIRSF" id="PIRSF006815">
    <property type="entry name" value="GcvPA"/>
    <property type="match status" value="1"/>
</dbReference>
<evidence type="ECO:0000256" key="2">
    <source>
        <dbReference type="ARBA" id="ARBA00023002"/>
    </source>
</evidence>
<comment type="catalytic activity">
    <reaction evidence="3 4">
        <text>N(6)-[(R)-lipoyl]-L-lysyl-[glycine-cleavage complex H protein] + glycine + H(+) = N(6)-[(R)-S(8)-aminomethyldihydrolipoyl]-L-lysyl-[glycine-cleavage complex H protein] + CO2</text>
        <dbReference type="Rhea" id="RHEA:24304"/>
        <dbReference type="Rhea" id="RHEA-COMP:10494"/>
        <dbReference type="Rhea" id="RHEA-COMP:10495"/>
        <dbReference type="ChEBI" id="CHEBI:15378"/>
        <dbReference type="ChEBI" id="CHEBI:16526"/>
        <dbReference type="ChEBI" id="CHEBI:57305"/>
        <dbReference type="ChEBI" id="CHEBI:83099"/>
        <dbReference type="ChEBI" id="CHEBI:83143"/>
        <dbReference type="EC" id="1.4.4.2"/>
    </reaction>
</comment>
<dbReference type="RefSeq" id="WP_338636140.1">
    <property type="nucleotide sequence ID" value="NZ_CP146516.1"/>
</dbReference>
<keyword evidence="2 4" id="KW-0560">Oxidoreductase</keyword>
<gene>
    <name evidence="4" type="primary">gcvPA</name>
    <name evidence="6" type="ORF">DCC88_01315</name>
</gene>
<dbReference type="NCBIfam" id="NF001696">
    <property type="entry name" value="PRK00451.1"/>
    <property type="match status" value="1"/>
</dbReference>
<organism evidence="6 7">
    <name type="scientific">Spirobacillus cienkowskii</name>
    <dbReference type="NCBI Taxonomy" id="495820"/>
    <lineage>
        <taxon>Bacteria</taxon>
        <taxon>Pseudomonadati</taxon>
        <taxon>Bdellovibrionota</taxon>
        <taxon>Oligoflexia</taxon>
        <taxon>Silvanigrellales</taxon>
        <taxon>Spirobacillus</taxon>
    </lineage>
</organism>
<dbReference type="GO" id="GO:0004375">
    <property type="term" value="F:glycine dehydrogenase (decarboxylating) activity"/>
    <property type="evidence" value="ECO:0007669"/>
    <property type="project" value="UniProtKB-EC"/>
</dbReference>
<accession>A0A369L119</accession>